<sequence>MFTLLFFRVVIVLLQSARSIRAMAEMLPPIVVDHLPAVHRSLRIAVVSETYAPEVNGVALALQHVVEGLCALRHDVQLIRPRQAVDDLAQQRNGSFEEVLMRGVPIPRYPEMKMGMPANKALVALWSRHRPDLVYIATEGPLGWSALKIARKLKLPVCSDFRTNFHAYSRHYGIGWLYRPIMDYLRKFHNRTAFTMVPSEQLRQDLRANGFERLVLVTRGVDTALFDPARRSDAVRQLWGAPPGTPVVLFVGRLAAEKNLGALVAAFLAMRRVQPRMRLVVVGVGPWHEQLRAAVPDAFFAGTRRDEELAAFYASADMFVFPSMTETFGNVTLEAMASGLPVLAYDHASAGQLIRSGENGLLARLGDEAHFIDQAVRLASDSAQAREMGWHARQTATGLGWPRIVKQVEEVMLATLASGAEERQADAVTQPVAGVA</sequence>
<evidence type="ECO:0000313" key="2">
    <source>
        <dbReference type="EMBL" id="MEJ8853572.1"/>
    </source>
</evidence>
<dbReference type="InterPro" id="IPR028098">
    <property type="entry name" value="Glyco_trans_4-like_N"/>
</dbReference>
<reference evidence="2 3" key="1">
    <citation type="submission" date="2024-03" db="EMBL/GenBank/DDBJ databases">
        <title>Novel species of the genus Variovorax.</title>
        <authorList>
            <person name="Liu Q."/>
            <person name="Xin Y.-H."/>
        </authorList>
    </citation>
    <scope>NUCLEOTIDE SEQUENCE [LARGE SCALE GENOMIC DNA]</scope>
    <source>
        <strain evidence="2 3">KACC 18901</strain>
    </source>
</reference>
<dbReference type="Pfam" id="PF13439">
    <property type="entry name" value="Glyco_transf_4"/>
    <property type="match status" value="1"/>
</dbReference>
<accession>A0ABU8X1B0</accession>
<proteinExistence type="predicted"/>
<name>A0ABU8X1B0_9BURK</name>
<comment type="caution">
    <text evidence="2">The sequence shown here is derived from an EMBL/GenBank/DDBJ whole genome shotgun (WGS) entry which is preliminary data.</text>
</comment>
<dbReference type="EMBL" id="JBBKZS010000001">
    <property type="protein sequence ID" value="MEJ8853572.1"/>
    <property type="molecule type" value="Genomic_DNA"/>
</dbReference>
<dbReference type="GO" id="GO:0016757">
    <property type="term" value="F:glycosyltransferase activity"/>
    <property type="evidence" value="ECO:0007669"/>
    <property type="project" value="UniProtKB-KW"/>
</dbReference>
<organism evidence="2 3">
    <name type="scientific">Variovorax robiniae</name>
    <dbReference type="NCBI Taxonomy" id="1836199"/>
    <lineage>
        <taxon>Bacteria</taxon>
        <taxon>Pseudomonadati</taxon>
        <taxon>Pseudomonadota</taxon>
        <taxon>Betaproteobacteria</taxon>
        <taxon>Burkholderiales</taxon>
        <taxon>Comamonadaceae</taxon>
        <taxon>Variovorax</taxon>
    </lineage>
</organism>
<dbReference type="PANTHER" id="PTHR45947:SF3">
    <property type="entry name" value="SULFOQUINOVOSYL TRANSFERASE SQD2"/>
    <property type="match status" value="1"/>
</dbReference>
<dbReference type="PANTHER" id="PTHR45947">
    <property type="entry name" value="SULFOQUINOVOSYL TRANSFERASE SQD2"/>
    <property type="match status" value="1"/>
</dbReference>
<dbReference type="InterPro" id="IPR050194">
    <property type="entry name" value="Glycosyltransferase_grp1"/>
</dbReference>
<keyword evidence="3" id="KW-1185">Reference proteome</keyword>
<dbReference type="Pfam" id="PF13692">
    <property type="entry name" value="Glyco_trans_1_4"/>
    <property type="match status" value="1"/>
</dbReference>
<keyword evidence="2" id="KW-0328">Glycosyltransferase</keyword>
<dbReference type="Gene3D" id="3.40.50.2000">
    <property type="entry name" value="Glycogen Phosphorylase B"/>
    <property type="match status" value="2"/>
</dbReference>
<evidence type="ECO:0000259" key="1">
    <source>
        <dbReference type="Pfam" id="PF13439"/>
    </source>
</evidence>
<gene>
    <name evidence="2" type="ORF">WKW79_03280</name>
</gene>
<dbReference type="EC" id="2.4.-.-" evidence="2"/>
<keyword evidence="2" id="KW-0808">Transferase</keyword>
<dbReference type="RefSeq" id="WP_340333655.1">
    <property type="nucleotide sequence ID" value="NZ_JBBKZS010000001.1"/>
</dbReference>
<feature type="domain" description="Glycosyltransferase subfamily 4-like N-terminal" evidence="1">
    <location>
        <begin position="55"/>
        <end position="224"/>
    </location>
</feature>
<evidence type="ECO:0000313" key="3">
    <source>
        <dbReference type="Proteomes" id="UP001367030"/>
    </source>
</evidence>
<dbReference type="CDD" id="cd03814">
    <property type="entry name" value="GT4-like"/>
    <property type="match status" value="1"/>
</dbReference>
<protein>
    <submittedName>
        <fullName evidence="2">Glycosyltransferase family 1 protein</fullName>
        <ecNumber evidence="2">2.4.-.-</ecNumber>
    </submittedName>
</protein>
<dbReference type="Proteomes" id="UP001367030">
    <property type="component" value="Unassembled WGS sequence"/>
</dbReference>
<dbReference type="SUPFAM" id="SSF53756">
    <property type="entry name" value="UDP-Glycosyltransferase/glycogen phosphorylase"/>
    <property type="match status" value="1"/>
</dbReference>